<reference evidence="1" key="1">
    <citation type="journal article" date="2020" name="Stud. Mycol.">
        <title>101 Dothideomycetes genomes: a test case for predicting lifestyles and emergence of pathogens.</title>
        <authorList>
            <person name="Haridas S."/>
            <person name="Albert R."/>
            <person name="Binder M."/>
            <person name="Bloem J."/>
            <person name="Labutti K."/>
            <person name="Salamov A."/>
            <person name="Andreopoulos B."/>
            <person name="Baker S."/>
            <person name="Barry K."/>
            <person name="Bills G."/>
            <person name="Bluhm B."/>
            <person name="Cannon C."/>
            <person name="Castanera R."/>
            <person name="Culley D."/>
            <person name="Daum C."/>
            <person name="Ezra D."/>
            <person name="Gonzalez J."/>
            <person name="Henrissat B."/>
            <person name="Kuo A."/>
            <person name="Liang C."/>
            <person name="Lipzen A."/>
            <person name="Lutzoni F."/>
            <person name="Magnuson J."/>
            <person name="Mondo S."/>
            <person name="Nolan M."/>
            <person name="Ohm R."/>
            <person name="Pangilinan J."/>
            <person name="Park H.-J."/>
            <person name="Ramirez L."/>
            <person name="Alfaro M."/>
            <person name="Sun H."/>
            <person name="Tritt A."/>
            <person name="Yoshinaga Y."/>
            <person name="Zwiers L.-H."/>
            <person name="Turgeon B."/>
            <person name="Goodwin S."/>
            <person name="Spatafora J."/>
            <person name="Crous P."/>
            <person name="Grigoriev I."/>
        </authorList>
    </citation>
    <scope>NUCLEOTIDE SEQUENCE</scope>
    <source>
        <strain evidence="1">ATCC 200398</strain>
    </source>
</reference>
<protein>
    <submittedName>
        <fullName evidence="1">Uncharacterized protein</fullName>
    </submittedName>
</protein>
<name>A0ACB6Q932_9PLEO</name>
<dbReference type="EMBL" id="MU003568">
    <property type="protein sequence ID" value="KAF2462666.1"/>
    <property type="molecule type" value="Genomic_DNA"/>
</dbReference>
<comment type="caution">
    <text evidence="1">The sequence shown here is derived from an EMBL/GenBank/DDBJ whole genome shotgun (WGS) entry which is preliminary data.</text>
</comment>
<evidence type="ECO:0000313" key="2">
    <source>
        <dbReference type="Proteomes" id="UP000799755"/>
    </source>
</evidence>
<organism evidence="1 2">
    <name type="scientific">Lindgomyces ingoldianus</name>
    <dbReference type="NCBI Taxonomy" id="673940"/>
    <lineage>
        <taxon>Eukaryota</taxon>
        <taxon>Fungi</taxon>
        <taxon>Dikarya</taxon>
        <taxon>Ascomycota</taxon>
        <taxon>Pezizomycotina</taxon>
        <taxon>Dothideomycetes</taxon>
        <taxon>Pleosporomycetidae</taxon>
        <taxon>Pleosporales</taxon>
        <taxon>Lindgomycetaceae</taxon>
        <taxon>Lindgomyces</taxon>
    </lineage>
</organism>
<evidence type="ECO:0000313" key="1">
    <source>
        <dbReference type="EMBL" id="KAF2462666.1"/>
    </source>
</evidence>
<dbReference type="Proteomes" id="UP000799755">
    <property type="component" value="Unassembled WGS sequence"/>
</dbReference>
<keyword evidence="2" id="KW-1185">Reference proteome</keyword>
<sequence>MTTRAASKAASNNTSPAAPSTIDGSSRRSSLNDLAQDDGGVSDTEERPAKRSRLSTDSGSPQEPFASQIPLNGSQTINDTKSTSRRGSTATKPASKKRRASSDSTESSKTVGARPNGPNAANGVFARNEKDMSEKQPRRKKRKTSATPPEPTEPPPELTDASTPPGSPEQPPDIESSQNVQTILPATNGEVPAKAAKRLPGRRRQPHANVVVETDLRRQLPLKMDYRALAKQQKVMLDELSRRSIQVLNNDSESYKNLPEYQETIAALNEHRDRRLDQLNAQRQNRLDAEERVCAGQEHNFKNQHINTFKTLQDNLMLHIYYDMKQLHREMKAHEGATDDEENIIEPTHTDFPALNGDDRLGSQYASRSRAYIETERMIAEEDSRGRLGGLVQSFMTSDEDLNDSIGKVPAGFAQFTGPPRDEAIALYNVASLAEAAEEIEKTPAPSEASAIILNEQADALFILASVSADRPQEPTHGEKQLSTVPPSQVVTPVPQTELQRQTSPFAPMSTASTAMSLETARSSPAKQSQAPETFTPTPLQQEPHVVQPGKESDTSKKETPVKVSTHRIMDILNDDQDIALPRSRESRASILDHTPSASPSRRPSASHSQHPSQNGSLRMEALYHSQEQSVSREMGTPSEASAGISQQRSPPPSSQFWSSKNLGSPKEHAPEALPDKNPLDRIKRMLDAKKQNMLEHHATDGYHGSQASQGSQGQQTQQGPPSRRGSLERPNMAPPFARAFNSYDRPESRGESRRPSAASPPTGHYSYNHSPHESHAAPYVPPSRHTSADQGSRQWNDGRRLSGPPTPHQPPPPAPYGAPPYQPYNPDYSRPGPTPPTHQSPYPPPNAHSMPPSSQPLPAKPPGPPAQVTYRFAHYDPAPPMITYPQASPPTYPTSSHPPPHAIPPPPPHYATPYNASHQYQGYVPPPGSFQAPPPPPPQPMSQYPPLKIHQYGGQRILPANMAPPLPQSPMSPYGPPPHAPAFSQQAGPPKPHYEHPPSASQERSIQESRPRRQYRSWHAPGTEFRSYQGPNQRGRRGG</sequence>
<gene>
    <name evidence="1" type="ORF">BDR25DRAFT_308186</name>
</gene>
<accession>A0ACB6Q932</accession>
<proteinExistence type="predicted"/>